<dbReference type="Proteomes" id="UP001165289">
    <property type="component" value="Unassembled WGS sequence"/>
</dbReference>
<dbReference type="SUPFAM" id="SSF103359">
    <property type="entry name" value="Suppressor of Fused, N-terminal domain"/>
    <property type="match status" value="1"/>
</dbReference>
<protein>
    <submittedName>
        <fullName evidence="3">Suppressor of fused-like protein isoform X2</fullName>
    </submittedName>
</protein>
<feature type="domain" description="Suppressor of fused C-terminal" evidence="2">
    <location>
        <begin position="247"/>
        <end position="416"/>
    </location>
</feature>
<dbReference type="InterPro" id="IPR020941">
    <property type="entry name" value="SUFU-like_domain"/>
</dbReference>
<proteinExistence type="predicted"/>
<keyword evidence="4" id="KW-1185">Reference proteome</keyword>
<dbReference type="PANTHER" id="PTHR10928:SF2">
    <property type="entry name" value="SUPPRESSOR OF FUSED HOMOLOG"/>
    <property type="match status" value="1"/>
</dbReference>
<dbReference type="GO" id="GO:0005737">
    <property type="term" value="C:cytoplasm"/>
    <property type="evidence" value="ECO:0007669"/>
    <property type="project" value="TreeGrafter"/>
</dbReference>
<dbReference type="InterPro" id="IPR038489">
    <property type="entry name" value="SUFU_C_sf"/>
</dbReference>
<dbReference type="PIRSF" id="PIRSF011844">
    <property type="entry name" value="Suppressor_of_fused_protein"/>
    <property type="match status" value="1"/>
</dbReference>
<dbReference type="InterPro" id="IPR007768">
    <property type="entry name" value="Suppressor_of_fused"/>
</dbReference>
<dbReference type="Pfam" id="PF12470">
    <property type="entry name" value="SUFU_C"/>
    <property type="match status" value="1"/>
</dbReference>
<dbReference type="Gene3D" id="3.30.1360.230">
    <property type="entry name" value="Sufu, C-terminal domain"/>
    <property type="match status" value="1"/>
</dbReference>
<dbReference type="Pfam" id="PF05076">
    <property type="entry name" value="SUFU"/>
    <property type="match status" value="1"/>
</dbReference>
<name>A0AAV7JV18_9METZ</name>
<dbReference type="InterPro" id="IPR016591">
    <property type="entry name" value="Suppressor_of_fused_euk"/>
</dbReference>
<comment type="caution">
    <text evidence="3">The sequence shown here is derived from an EMBL/GenBank/DDBJ whole genome shotgun (WGS) entry which is preliminary data.</text>
</comment>
<reference evidence="3 4" key="1">
    <citation type="journal article" date="2023" name="BMC Biol.">
        <title>The compact genome of the sponge Oopsacas minuta (Hexactinellida) is lacking key metazoan core genes.</title>
        <authorList>
            <person name="Santini S."/>
            <person name="Schenkelaars Q."/>
            <person name="Jourda C."/>
            <person name="Duchesne M."/>
            <person name="Belahbib H."/>
            <person name="Rocher C."/>
            <person name="Selva M."/>
            <person name="Riesgo A."/>
            <person name="Vervoort M."/>
            <person name="Leys S.P."/>
            <person name="Kodjabachian L."/>
            <person name="Le Bivic A."/>
            <person name="Borchiellini C."/>
            <person name="Claverie J.M."/>
            <person name="Renard E."/>
        </authorList>
    </citation>
    <scope>NUCLEOTIDE SEQUENCE [LARGE SCALE GENOMIC DNA]</scope>
    <source>
        <strain evidence="3">SPO-2</strain>
    </source>
</reference>
<evidence type="ECO:0000313" key="3">
    <source>
        <dbReference type="EMBL" id="KAI6652315.1"/>
    </source>
</evidence>
<dbReference type="EMBL" id="JAKMXF010000299">
    <property type="protein sequence ID" value="KAI6652315.1"/>
    <property type="molecule type" value="Genomic_DNA"/>
</dbReference>
<evidence type="ECO:0000259" key="2">
    <source>
        <dbReference type="Pfam" id="PF12470"/>
    </source>
</evidence>
<dbReference type="AlphaFoldDB" id="A0AAV7JV18"/>
<evidence type="ECO:0000259" key="1">
    <source>
        <dbReference type="Pfam" id="PF05076"/>
    </source>
</evidence>
<dbReference type="InterPro" id="IPR024314">
    <property type="entry name" value="SUFU_C"/>
</dbReference>
<dbReference type="GO" id="GO:0005634">
    <property type="term" value="C:nucleus"/>
    <property type="evidence" value="ECO:0007669"/>
    <property type="project" value="TreeGrafter"/>
</dbReference>
<dbReference type="InterPro" id="IPR037181">
    <property type="entry name" value="SUFU_N"/>
</dbReference>
<gene>
    <name evidence="3" type="ORF">LOD99_7330</name>
</gene>
<accession>A0AAV7JV18</accession>
<feature type="domain" description="Suppressor of fused-like" evidence="1">
    <location>
        <begin position="49"/>
        <end position="229"/>
    </location>
</feature>
<evidence type="ECO:0000313" key="4">
    <source>
        <dbReference type="Proteomes" id="UP001165289"/>
    </source>
</evidence>
<sequence length="422" mass="47648">MYPTVPQSLKNPVFIPDGIQSILNACHKLYPTQTNPRQVMAQVKFWLGGPHPLDYVTIYHHEGKKGLCVSHWHYVSMGLSDLHGDGRVHDRRPSSSSSDELSGFGFELSFRLKVKIGGETPPLWPVELLQSIASNIFSSRANFKPGDYITWNSPIDKSQSCILTQLFIIEDPKLSEIQTKVGRVSFFQIVPASMEELNAAQSWNVMGVVDLMRESILTGGPYQVCDNGRTKTLYQINTTAMTIIKQRLKSEGNNFSGFSTECHWFDSTGRDIRSLTPVDLLQTGYDSNFASSSTQLVYSYVDHPELKRIREITIALCVEAFLLLPLVLRGRLQHGRHFTFRSSNNEIAITLVPEGQEGTLVSPSIPYVAKSCWLQMYTPVSLLDEILIVADNFYSEYTPEEKVNLKDLFPFPKYSLILRIDL</sequence>
<dbReference type="PANTHER" id="PTHR10928">
    <property type="entry name" value="SUPPRESSOR OF FUSED"/>
    <property type="match status" value="1"/>
</dbReference>
<organism evidence="3 4">
    <name type="scientific">Oopsacas minuta</name>
    <dbReference type="NCBI Taxonomy" id="111878"/>
    <lineage>
        <taxon>Eukaryota</taxon>
        <taxon>Metazoa</taxon>
        <taxon>Porifera</taxon>
        <taxon>Hexactinellida</taxon>
        <taxon>Hexasterophora</taxon>
        <taxon>Lyssacinosida</taxon>
        <taxon>Leucopsacidae</taxon>
        <taxon>Oopsacas</taxon>
    </lineage>
</organism>